<accession>A0A381YHX9</accession>
<reference evidence="1" key="1">
    <citation type="submission" date="2018-05" db="EMBL/GenBank/DDBJ databases">
        <authorList>
            <person name="Lanie J.A."/>
            <person name="Ng W.-L."/>
            <person name="Kazmierczak K.M."/>
            <person name="Andrzejewski T.M."/>
            <person name="Davidsen T.M."/>
            <person name="Wayne K.J."/>
            <person name="Tettelin H."/>
            <person name="Glass J.I."/>
            <person name="Rusch D."/>
            <person name="Podicherti R."/>
            <person name="Tsui H.-C.T."/>
            <person name="Winkler M.E."/>
        </authorList>
    </citation>
    <scope>NUCLEOTIDE SEQUENCE</scope>
</reference>
<name>A0A381YHX9_9ZZZZ</name>
<organism evidence="1">
    <name type="scientific">marine metagenome</name>
    <dbReference type="NCBI Taxonomy" id="408172"/>
    <lineage>
        <taxon>unclassified sequences</taxon>
        <taxon>metagenomes</taxon>
        <taxon>ecological metagenomes</taxon>
    </lineage>
</organism>
<protein>
    <submittedName>
        <fullName evidence="1">Uncharacterized protein</fullName>
    </submittedName>
</protein>
<gene>
    <name evidence="1" type="ORF">METZ01_LOCUS128977</name>
</gene>
<sequence>MFRLLDFIPHKSLINFLHKEKQKKRLENNFTTVRIKLTEQLLNC</sequence>
<proteinExistence type="predicted"/>
<dbReference type="EMBL" id="UINC01018181">
    <property type="protein sequence ID" value="SVA76123.1"/>
    <property type="molecule type" value="Genomic_DNA"/>
</dbReference>
<dbReference type="AlphaFoldDB" id="A0A381YHX9"/>
<evidence type="ECO:0000313" key="1">
    <source>
        <dbReference type="EMBL" id="SVA76123.1"/>
    </source>
</evidence>